<dbReference type="InterPro" id="IPR000182">
    <property type="entry name" value="GNAT_dom"/>
</dbReference>
<evidence type="ECO:0000259" key="2">
    <source>
        <dbReference type="PROSITE" id="PS51186"/>
    </source>
</evidence>
<dbReference type="PROSITE" id="PS51186">
    <property type="entry name" value="GNAT"/>
    <property type="match status" value="1"/>
</dbReference>
<feature type="domain" description="N-acetyltransferase" evidence="2">
    <location>
        <begin position="98"/>
        <end position="231"/>
    </location>
</feature>
<organism evidence="3 4">
    <name type="scientific">Sclerotinia nivalis</name>
    <dbReference type="NCBI Taxonomy" id="352851"/>
    <lineage>
        <taxon>Eukaryota</taxon>
        <taxon>Fungi</taxon>
        <taxon>Dikarya</taxon>
        <taxon>Ascomycota</taxon>
        <taxon>Pezizomycotina</taxon>
        <taxon>Leotiomycetes</taxon>
        <taxon>Helotiales</taxon>
        <taxon>Sclerotiniaceae</taxon>
        <taxon>Sclerotinia</taxon>
    </lineage>
</organism>
<dbReference type="SUPFAM" id="SSF55729">
    <property type="entry name" value="Acyl-CoA N-acyltransferases (Nat)"/>
    <property type="match status" value="1"/>
</dbReference>
<evidence type="ECO:0000313" key="3">
    <source>
        <dbReference type="EMBL" id="KAJ8061241.1"/>
    </source>
</evidence>
<dbReference type="InterPro" id="IPR052523">
    <property type="entry name" value="Trichothecene_AcTrans"/>
</dbReference>
<name>A0A9X0AEG7_9HELO</name>
<keyword evidence="4" id="KW-1185">Reference proteome</keyword>
<dbReference type="GO" id="GO:0016747">
    <property type="term" value="F:acyltransferase activity, transferring groups other than amino-acyl groups"/>
    <property type="evidence" value="ECO:0007669"/>
    <property type="project" value="InterPro"/>
</dbReference>
<dbReference type="Pfam" id="PF13508">
    <property type="entry name" value="Acetyltransf_7"/>
    <property type="match status" value="1"/>
</dbReference>
<accession>A0A9X0AEG7</accession>
<dbReference type="PANTHER" id="PTHR42791">
    <property type="entry name" value="GNAT FAMILY ACETYLTRANSFERASE"/>
    <property type="match status" value="1"/>
</dbReference>
<evidence type="ECO:0000313" key="4">
    <source>
        <dbReference type="Proteomes" id="UP001152300"/>
    </source>
</evidence>
<dbReference type="EMBL" id="JAPEIS010000012">
    <property type="protein sequence ID" value="KAJ8061241.1"/>
    <property type="molecule type" value="Genomic_DNA"/>
</dbReference>
<feature type="region of interest" description="Disordered" evidence="1">
    <location>
        <begin position="1"/>
        <end position="29"/>
    </location>
</feature>
<dbReference type="Gene3D" id="3.40.630.30">
    <property type="match status" value="1"/>
</dbReference>
<evidence type="ECO:0000256" key="1">
    <source>
        <dbReference type="SAM" id="MobiDB-lite"/>
    </source>
</evidence>
<proteinExistence type="predicted"/>
<reference evidence="3" key="1">
    <citation type="submission" date="2022-11" db="EMBL/GenBank/DDBJ databases">
        <title>Genome Resource of Sclerotinia nivalis Strain SnTB1, a Plant Pathogen Isolated from American Ginseng.</title>
        <authorList>
            <person name="Fan S."/>
        </authorList>
    </citation>
    <scope>NUCLEOTIDE SEQUENCE</scope>
    <source>
        <strain evidence="3">SnTB1</strain>
    </source>
</reference>
<dbReference type="InterPro" id="IPR016181">
    <property type="entry name" value="Acyl_CoA_acyltransferase"/>
</dbReference>
<protein>
    <recommendedName>
        <fullName evidence="2">N-acetyltransferase domain-containing protein</fullName>
    </recommendedName>
</protein>
<dbReference type="Proteomes" id="UP001152300">
    <property type="component" value="Unassembled WGS sequence"/>
</dbReference>
<gene>
    <name evidence="3" type="ORF">OCU04_010311</name>
</gene>
<comment type="caution">
    <text evidence="3">The sequence shown here is derived from an EMBL/GenBank/DDBJ whole genome shotgun (WGS) entry which is preliminary data.</text>
</comment>
<dbReference type="CDD" id="cd04301">
    <property type="entry name" value="NAT_SF"/>
    <property type="match status" value="1"/>
</dbReference>
<sequence length="247" mass="28306">MTSHSTLNPSTAISNPILISTPKSKPTSNLRVLPCDPKLDGPALLAQQIAAFSNPREPFFFVLFPETEERERAVRRLVDIWLEDEKARYVKVVDGEGTLISAAKWLLNTEPLAEERKKEHINVDWHPDQDSNEWAEYLINWIHQHQISRTKGEPCVILDMLSTHPSYQRLGAGTLLMQYGTAIADSLNLPAFIEGTAIAKHLYESHGFRAVPDRYIEVEVPEKWREREDRPKIEYFFYERPGGAEKV</sequence>
<dbReference type="PANTHER" id="PTHR42791:SF14">
    <property type="entry name" value="N-ACETYLTRANSFERASE DOMAIN-CONTAINING PROTEIN"/>
    <property type="match status" value="1"/>
</dbReference>
<dbReference type="OrthoDB" id="410198at2759"/>
<dbReference type="AlphaFoldDB" id="A0A9X0AEG7"/>